<accession>A0A653BGB7</accession>
<dbReference type="OrthoDB" id="10561110at2759"/>
<evidence type="ECO:0000313" key="1">
    <source>
        <dbReference type="EMBL" id="VEN34630.1"/>
    </source>
</evidence>
<protein>
    <submittedName>
        <fullName evidence="1">Uncharacterized protein</fullName>
    </submittedName>
</protein>
<sequence>MICSSSLGLRVNAALQWMQVRSLKSEAILRCFSKCLSKRDFLTVLKVHFVHSCSLLVTDVTNSGCFLTT</sequence>
<keyword evidence="2" id="KW-1185">Reference proteome</keyword>
<dbReference type="Proteomes" id="UP000410492">
    <property type="component" value="Unassembled WGS sequence"/>
</dbReference>
<dbReference type="AlphaFoldDB" id="A0A653BGB7"/>
<name>A0A653BGB7_CALMS</name>
<dbReference type="EMBL" id="CAACVG010000874">
    <property type="protein sequence ID" value="VEN34630.1"/>
    <property type="molecule type" value="Genomic_DNA"/>
</dbReference>
<organism evidence="1 2">
    <name type="scientific">Callosobruchus maculatus</name>
    <name type="common">Southern cowpea weevil</name>
    <name type="synonym">Pulse bruchid</name>
    <dbReference type="NCBI Taxonomy" id="64391"/>
    <lineage>
        <taxon>Eukaryota</taxon>
        <taxon>Metazoa</taxon>
        <taxon>Ecdysozoa</taxon>
        <taxon>Arthropoda</taxon>
        <taxon>Hexapoda</taxon>
        <taxon>Insecta</taxon>
        <taxon>Pterygota</taxon>
        <taxon>Neoptera</taxon>
        <taxon>Endopterygota</taxon>
        <taxon>Coleoptera</taxon>
        <taxon>Polyphaga</taxon>
        <taxon>Cucujiformia</taxon>
        <taxon>Chrysomeloidea</taxon>
        <taxon>Chrysomelidae</taxon>
        <taxon>Bruchinae</taxon>
        <taxon>Bruchini</taxon>
        <taxon>Callosobruchus</taxon>
    </lineage>
</organism>
<gene>
    <name evidence="1" type="ORF">CALMAC_LOCUS760</name>
</gene>
<proteinExistence type="predicted"/>
<evidence type="ECO:0000313" key="2">
    <source>
        <dbReference type="Proteomes" id="UP000410492"/>
    </source>
</evidence>
<reference evidence="1 2" key="1">
    <citation type="submission" date="2019-01" db="EMBL/GenBank/DDBJ databases">
        <authorList>
            <person name="Sayadi A."/>
        </authorList>
    </citation>
    <scope>NUCLEOTIDE SEQUENCE [LARGE SCALE GENOMIC DNA]</scope>
</reference>